<reference evidence="4" key="1">
    <citation type="submission" date="2021-05" db="EMBL/GenBank/DDBJ databases">
        <title>The genome of the haptophyte Pavlova lutheri (Diacronema luteri, Pavlovales) - a model for lipid biosynthesis in eukaryotic algae.</title>
        <authorList>
            <person name="Hulatt C.J."/>
            <person name="Posewitz M.C."/>
        </authorList>
    </citation>
    <scope>NUCLEOTIDE SEQUENCE</scope>
    <source>
        <strain evidence="4">NIVA-4/92</strain>
    </source>
</reference>
<feature type="chain" id="PRO_5035264520" description="Choice-of-anchor I domain-containing protein" evidence="2">
    <location>
        <begin position="17"/>
        <end position="643"/>
    </location>
</feature>
<feature type="signal peptide" evidence="2">
    <location>
        <begin position="1"/>
        <end position="16"/>
    </location>
</feature>
<comment type="caution">
    <text evidence="4">The sequence shown here is derived from an EMBL/GenBank/DDBJ whole genome shotgun (WGS) entry which is preliminary data.</text>
</comment>
<proteinExistence type="predicted"/>
<dbReference type="EMBL" id="JAGTXO010000017">
    <property type="protein sequence ID" value="KAG8463260.1"/>
    <property type="molecule type" value="Genomic_DNA"/>
</dbReference>
<feature type="domain" description="Choice-of-anchor I" evidence="3">
    <location>
        <begin position="80"/>
        <end position="566"/>
    </location>
</feature>
<keyword evidence="5" id="KW-1185">Reference proteome</keyword>
<name>A0A8J5XHN0_DIALT</name>
<dbReference type="PANTHER" id="PTHR46928">
    <property type="entry name" value="MESENCHYME-SPECIFIC CELL SURFACE GLYCOPROTEIN"/>
    <property type="match status" value="1"/>
</dbReference>
<feature type="compositionally biased region" description="Pro residues" evidence="1">
    <location>
        <begin position="615"/>
        <end position="627"/>
    </location>
</feature>
<dbReference type="PANTHER" id="PTHR46928:SF1">
    <property type="entry name" value="MESENCHYME-SPECIFIC CELL SURFACE GLYCOPROTEIN"/>
    <property type="match status" value="1"/>
</dbReference>
<dbReference type="Gene3D" id="2.130.10.10">
    <property type="entry name" value="YVTN repeat-like/Quinoprotein amine dehydrogenase"/>
    <property type="match status" value="1"/>
</dbReference>
<dbReference type="AlphaFoldDB" id="A0A8J5XHN0"/>
<organism evidence="4 5">
    <name type="scientific">Diacronema lutheri</name>
    <name type="common">Unicellular marine alga</name>
    <name type="synonym">Monochrysis lutheri</name>
    <dbReference type="NCBI Taxonomy" id="2081491"/>
    <lineage>
        <taxon>Eukaryota</taxon>
        <taxon>Haptista</taxon>
        <taxon>Haptophyta</taxon>
        <taxon>Pavlovophyceae</taxon>
        <taxon>Pavlovales</taxon>
        <taxon>Pavlovaceae</taxon>
        <taxon>Diacronema</taxon>
    </lineage>
</organism>
<dbReference type="InterPro" id="IPR015943">
    <property type="entry name" value="WD40/YVTN_repeat-like_dom_sf"/>
</dbReference>
<gene>
    <name evidence="4" type="ORF">KFE25_011257</name>
</gene>
<evidence type="ECO:0000256" key="1">
    <source>
        <dbReference type="SAM" id="MobiDB-lite"/>
    </source>
</evidence>
<evidence type="ECO:0000256" key="2">
    <source>
        <dbReference type="SAM" id="SignalP"/>
    </source>
</evidence>
<evidence type="ECO:0000259" key="3">
    <source>
        <dbReference type="Pfam" id="PF22494"/>
    </source>
</evidence>
<dbReference type="InterPro" id="IPR052956">
    <property type="entry name" value="Mesenchyme-surface_protein"/>
</dbReference>
<feature type="region of interest" description="Disordered" evidence="1">
    <location>
        <begin position="612"/>
        <end position="643"/>
    </location>
</feature>
<dbReference type="OMA" id="HAINIRS"/>
<dbReference type="Proteomes" id="UP000751190">
    <property type="component" value="Unassembled WGS sequence"/>
</dbReference>
<accession>A0A8J5XHN0</accession>
<dbReference type="NCBIfam" id="NF038117">
    <property type="entry name" value="choice_anch_I"/>
    <property type="match status" value="1"/>
</dbReference>
<dbReference type="InterPro" id="IPR055188">
    <property type="entry name" value="Choice_anch_I"/>
</dbReference>
<keyword evidence="2" id="KW-0732">Signal</keyword>
<evidence type="ECO:0000313" key="4">
    <source>
        <dbReference type="EMBL" id="KAG8463260.1"/>
    </source>
</evidence>
<protein>
    <recommendedName>
        <fullName evidence="3">Choice-of-anchor I domain-containing protein</fullName>
    </recommendedName>
</protein>
<dbReference type="SUPFAM" id="SSF75011">
    <property type="entry name" value="3-carboxy-cis,cis-mucoante lactonizing enzyme"/>
    <property type="match status" value="1"/>
</dbReference>
<dbReference type="OrthoDB" id="425936at2759"/>
<sequence>MLRTLALALIAGGAAAQTVKDLVWHTTLFPTSQNRVDAEVPSLNLVPVSTLSIETGRDADPTERGAAEFLKYVGNGLVAVCDDVGQQVKIFELSADGIFTLVHSLPASPLNIANGLSATPQSVTVGNGVLVVAVDNGKREPNAGNVDQHGSVSFFDVSTLTTATEPLFEMSVLGYLPDHLSFSPDYSSLQVAVEAEPNSDVSFDGVGGVTIFRSSNNDWTDSTSISSTFVGFDAFNGRSAELLSKGVQMPMVVLKPGTTVAQALEPEYITYSSDSTTAYVACQEANAIAVLDLATNAFTDIWPLGFRSMETLRFDVSDRDGPGGGTLIGNQKAWANVWSMFQPDTMHTIRVGGKDYIVTANEGDSQDYDGTTEEERVRDLDLDPTAFPNAATLQATSELGRLKVTTTRGLNNESEYTQLFSYGARSVSIVDAATGDLVWDSGNMMEVLMMNSTHLRPYFNSQGDAADADTRSDDKGVEAEGLAVGTIDGRTYIFAAAERASVIFVWDATDPTSPVFLSMQAVHNCSAQTAYLKDPEALEFLPAAVSPTGYDTLIVAGAATSSLHVFKVAKAEARYMCEAPTCPAGCEPIEMHLDSSESRRVRRRLLFGSFRPHMPARPTPSPEPEPFVCPDECMPTTTADRRR</sequence>
<dbReference type="Pfam" id="PF22494">
    <property type="entry name" value="choice_anch_I"/>
    <property type="match status" value="1"/>
</dbReference>
<evidence type="ECO:0000313" key="5">
    <source>
        <dbReference type="Proteomes" id="UP000751190"/>
    </source>
</evidence>